<organism evidence="10 11">
    <name type="scientific">Olea europaea subsp. europaea</name>
    <dbReference type="NCBI Taxonomy" id="158383"/>
    <lineage>
        <taxon>Eukaryota</taxon>
        <taxon>Viridiplantae</taxon>
        <taxon>Streptophyta</taxon>
        <taxon>Embryophyta</taxon>
        <taxon>Tracheophyta</taxon>
        <taxon>Spermatophyta</taxon>
        <taxon>Magnoliopsida</taxon>
        <taxon>eudicotyledons</taxon>
        <taxon>Gunneridae</taxon>
        <taxon>Pentapetalae</taxon>
        <taxon>asterids</taxon>
        <taxon>lamiids</taxon>
        <taxon>Lamiales</taxon>
        <taxon>Oleaceae</taxon>
        <taxon>Oleeae</taxon>
        <taxon>Olea</taxon>
    </lineage>
</organism>
<sequence>MFPILLLPVLTDLSIFMFSMLYNMPFFFMIFLLLYAEFDIYIDLSACESMDIDSTSVTKGSSCGLKENGMPLYPVSLYDSGEGLPYAPEDWPYPGDKWSWKVGGRIAASGYFLDRYMYTPARLREGGRKTGFASKLSLEQYIRKNFPDADVNAFFASFSWKIPSKSRMKDDIELFTPPRETAEHSGSDSQFDDICCKAGNRVCNSLSATEDSVSDVMSCDICCSEPGFCRDCCCILCCKTIKMAFGGYSNIRCEAKIDGYFCGHSAHIECALRAYMAGTVGGTIGLETEYYCRRCDSRTDLVLHVERLLQKCKSVDSRDDIEKILNVGICILRGSEKTSGKQLLHHIEMAMEKLRNGTELEDIWKEEDTAVTGVGLSLNGKCAFGFQNYEEPHDHKVGSPQPLSSTFDHRVESLKLEDEIDQILHALRKSQDFEYRLAEERLFAHKNYILNLYQQLDKERSELSRHASLKDPNTTVLDAVQSRIEQIKREVSKLKDMEEAKKGFGRVSKYILKEHFGLEIES</sequence>
<gene>
    <name evidence="10" type="ORF">OLEA9_A022835</name>
</gene>
<comment type="caution">
    <text evidence="10">The sequence shown here is derived from an EMBL/GenBank/DDBJ whole genome shotgun (WGS) entry which is preliminary data.</text>
</comment>
<evidence type="ECO:0000256" key="6">
    <source>
        <dbReference type="SAM" id="Phobius"/>
    </source>
</evidence>
<dbReference type="Pfam" id="PF24590">
    <property type="entry name" value="DUF7615"/>
    <property type="match status" value="1"/>
</dbReference>
<keyword evidence="11" id="KW-1185">Reference proteome</keyword>
<accession>A0A8S0V5B4</accession>
<evidence type="ECO:0000259" key="7">
    <source>
        <dbReference type="Pfam" id="PF07227"/>
    </source>
</evidence>
<keyword evidence="6" id="KW-0472">Membrane</keyword>
<dbReference type="PANTHER" id="PTHR33345">
    <property type="entry name" value="ADAPTER PROTEIN, PUTATIVE-RELATED"/>
    <property type="match status" value="1"/>
</dbReference>
<keyword evidence="5" id="KW-0539">Nucleus</keyword>
<dbReference type="Pfam" id="PF23299">
    <property type="entry name" value="DUF7081"/>
    <property type="match status" value="1"/>
</dbReference>
<evidence type="ECO:0000256" key="3">
    <source>
        <dbReference type="ARBA" id="ARBA00022771"/>
    </source>
</evidence>
<evidence type="ECO:0000259" key="8">
    <source>
        <dbReference type="Pfam" id="PF23299"/>
    </source>
</evidence>
<feature type="domain" description="DUF7081" evidence="8">
    <location>
        <begin position="74"/>
        <end position="164"/>
    </location>
</feature>
<evidence type="ECO:0000256" key="5">
    <source>
        <dbReference type="ARBA" id="ARBA00023242"/>
    </source>
</evidence>
<dbReference type="AlphaFoldDB" id="A0A8S0V5B4"/>
<evidence type="ECO:0000256" key="4">
    <source>
        <dbReference type="ARBA" id="ARBA00022833"/>
    </source>
</evidence>
<evidence type="ECO:0000256" key="1">
    <source>
        <dbReference type="ARBA" id="ARBA00004123"/>
    </source>
</evidence>
<evidence type="ECO:0000259" key="9">
    <source>
        <dbReference type="Pfam" id="PF24590"/>
    </source>
</evidence>
<evidence type="ECO:0000313" key="10">
    <source>
        <dbReference type="EMBL" id="CAA3025945.1"/>
    </source>
</evidence>
<dbReference type="InterPro" id="IPR032881">
    <property type="entry name" value="Oberon-like_PHD"/>
</dbReference>
<proteinExistence type="predicted"/>
<keyword evidence="4" id="KW-0862">Zinc</keyword>
<dbReference type="Gramene" id="OE9A022835T3">
    <property type="protein sequence ID" value="OE9A022835C3"/>
    <property type="gene ID" value="OE9A022835"/>
</dbReference>
<feature type="domain" description="DUF7615" evidence="9">
    <location>
        <begin position="409"/>
        <end position="515"/>
    </location>
</feature>
<keyword evidence="6" id="KW-1133">Transmembrane helix</keyword>
<feature type="domain" description="Oberon-like PHD finger" evidence="7">
    <location>
        <begin position="199"/>
        <end position="330"/>
    </location>
</feature>
<dbReference type="OrthoDB" id="1852608at2759"/>
<dbReference type="GO" id="GO:0005634">
    <property type="term" value="C:nucleus"/>
    <property type="evidence" value="ECO:0007669"/>
    <property type="project" value="UniProtKB-SubCell"/>
</dbReference>
<evidence type="ECO:0000313" key="11">
    <source>
        <dbReference type="Proteomes" id="UP000594638"/>
    </source>
</evidence>
<evidence type="ECO:0000256" key="2">
    <source>
        <dbReference type="ARBA" id="ARBA00022723"/>
    </source>
</evidence>
<dbReference type="InterPro" id="IPR056034">
    <property type="entry name" value="DUF7615"/>
</dbReference>
<dbReference type="GO" id="GO:0008270">
    <property type="term" value="F:zinc ion binding"/>
    <property type="evidence" value="ECO:0007669"/>
    <property type="project" value="UniProtKB-KW"/>
</dbReference>
<dbReference type="EMBL" id="CACTIH010009147">
    <property type="protein sequence ID" value="CAA3025945.1"/>
    <property type="molecule type" value="Genomic_DNA"/>
</dbReference>
<dbReference type="Pfam" id="PF07227">
    <property type="entry name" value="PHD_Oberon"/>
    <property type="match status" value="1"/>
</dbReference>
<keyword evidence="2" id="KW-0479">Metal-binding</keyword>
<dbReference type="InterPro" id="IPR055508">
    <property type="entry name" value="DUF7081"/>
</dbReference>
<reference evidence="10 11" key="1">
    <citation type="submission" date="2019-12" db="EMBL/GenBank/DDBJ databases">
        <authorList>
            <person name="Alioto T."/>
            <person name="Alioto T."/>
            <person name="Gomez Garrido J."/>
        </authorList>
    </citation>
    <scope>NUCLEOTIDE SEQUENCE [LARGE SCALE GENOMIC DNA]</scope>
</reference>
<name>A0A8S0V5B4_OLEEU</name>
<keyword evidence="6" id="KW-0812">Transmembrane</keyword>
<keyword evidence="3" id="KW-0863">Zinc-finger</keyword>
<feature type="transmembrane region" description="Helical" evidence="6">
    <location>
        <begin position="15"/>
        <end position="36"/>
    </location>
</feature>
<dbReference type="Proteomes" id="UP000594638">
    <property type="component" value="Unassembled WGS sequence"/>
</dbReference>
<evidence type="ECO:0008006" key="12">
    <source>
        <dbReference type="Google" id="ProtNLM"/>
    </source>
</evidence>
<dbReference type="PANTHER" id="PTHR33345:SF6">
    <property type="entry name" value="OS03G0747200 PROTEIN"/>
    <property type="match status" value="1"/>
</dbReference>
<protein>
    <recommendedName>
        <fullName evidence="12">Oberon PHD finger domain-containing protein</fullName>
    </recommendedName>
</protein>
<comment type="subcellular location">
    <subcellularLocation>
        <location evidence="1">Nucleus</location>
    </subcellularLocation>
</comment>